<dbReference type="InterPro" id="IPR013785">
    <property type="entry name" value="Aldolase_TIM"/>
</dbReference>
<dbReference type="GO" id="GO:0004076">
    <property type="term" value="F:biotin synthase activity"/>
    <property type="evidence" value="ECO:0007669"/>
    <property type="project" value="UniProtKB-UniRule"/>
</dbReference>
<dbReference type="HAMAP" id="MF_01694">
    <property type="entry name" value="BioB"/>
    <property type="match status" value="1"/>
</dbReference>
<dbReference type="PIRSF" id="PIRSF001619">
    <property type="entry name" value="Biotin_synth"/>
    <property type="match status" value="1"/>
</dbReference>
<keyword evidence="5 13" id="KW-0808">Transferase</keyword>
<dbReference type="GO" id="GO:0051537">
    <property type="term" value="F:2 iron, 2 sulfur cluster binding"/>
    <property type="evidence" value="ECO:0007669"/>
    <property type="project" value="UniProtKB-KW"/>
</dbReference>
<dbReference type="Gene3D" id="3.20.20.70">
    <property type="entry name" value="Aldolase class I"/>
    <property type="match status" value="1"/>
</dbReference>
<reference evidence="16 17" key="1">
    <citation type="submission" date="2018-04" db="EMBL/GenBank/DDBJ databases">
        <title>Adhaeribacter sp. HMF7616 genome sequencing and assembly.</title>
        <authorList>
            <person name="Kang H."/>
            <person name="Kang J."/>
            <person name="Cha I."/>
            <person name="Kim H."/>
            <person name="Joh K."/>
        </authorList>
    </citation>
    <scope>NUCLEOTIDE SEQUENCE [LARGE SCALE GENOMIC DNA]</scope>
    <source>
        <strain evidence="16 17">HMF7616</strain>
    </source>
</reference>
<proteinExistence type="inferred from homology"/>
<evidence type="ECO:0000259" key="15">
    <source>
        <dbReference type="PROSITE" id="PS51918"/>
    </source>
</evidence>
<dbReference type="InterPro" id="IPR002684">
    <property type="entry name" value="Biotin_synth/BioAB"/>
</dbReference>
<dbReference type="SFLD" id="SFLDS00029">
    <property type="entry name" value="Radical_SAM"/>
    <property type="match status" value="1"/>
</dbReference>
<evidence type="ECO:0000256" key="2">
    <source>
        <dbReference type="ARBA" id="ARBA00010765"/>
    </source>
</evidence>
<keyword evidence="4 13" id="KW-0004">4Fe-4S</keyword>
<dbReference type="NCBIfam" id="TIGR00433">
    <property type="entry name" value="bioB"/>
    <property type="match status" value="1"/>
</dbReference>
<comment type="similarity">
    <text evidence="2 13">Belongs to the radical SAM superfamily. Biotin synthase family.</text>
</comment>
<gene>
    <name evidence="13 16" type="primary">bioB</name>
    <name evidence="16" type="ORF">AHMF7616_01043</name>
</gene>
<evidence type="ECO:0000256" key="7">
    <source>
        <dbReference type="ARBA" id="ARBA00022714"/>
    </source>
</evidence>
<evidence type="ECO:0000256" key="4">
    <source>
        <dbReference type="ARBA" id="ARBA00022485"/>
    </source>
</evidence>
<comment type="caution">
    <text evidence="16">The sequence shown here is derived from an EMBL/GenBank/DDBJ whole genome shotgun (WGS) entry which is preliminary data.</text>
</comment>
<dbReference type="FunFam" id="3.20.20.70:FF:000011">
    <property type="entry name" value="Biotin synthase"/>
    <property type="match status" value="1"/>
</dbReference>
<dbReference type="GO" id="GO:0009102">
    <property type="term" value="P:biotin biosynthetic process"/>
    <property type="evidence" value="ECO:0007669"/>
    <property type="project" value="UniProtKB-UniRule"/>
</dbReference>
<dbReference type="OrthoDB" id="9786826at2"/>
<feature type="binding site" evidence="13 14">
    <location>
        <position position="65"/>
    </location>
    <ligand>
        <name>[4Fe-4S] cluster</name>
        <dbReference type="ChEBI" id="CHEBI:49883"/>
        <note>4Fe-4S-S-AdoMet</note>
    </ligand>
</feature>
<evidence type="ECO:0000313" key="16">
    <source>
        <dbReference type="EMBL" id="RDC62449.1"/>
    </source>
</evidence>
<comment type="cofactor">
    <cofactor evidence="14">
        <name>[2Fe-2S] cluster</name>
        <dbReference type="ChEBI" id="CHEBI:190135"/>
    </cofactor>
    <text evidence="14">Binds 1 [2Fe-2S] cluster. The cluster is coordinated with 3 cysteines and 1 arginine.</text>
</comment>
<comment type="subunit">
    <text evidence="13">Homodimer.</text>
</comment>
<evidence type="ECO:0000256" key="6">
    <source>
        <dbReference type="ARBA" id="ARBA00022691"/>
    </source>
</evidence>
<dbReference type="SFLD" id="SFLDF00272">
    <property type="entry name" value="biotin_synthase"/>
    <property type="match status" value="1"/>
</dbReference>
<dbReference type="SMART" id="SM00729">
    <property type="entry name" value="Elp3"/>
    <property type="match status" value="1"/>
</dbReference>
<evidence type="ECO:0000256" key="8">
    <source>
        <dbReference type="ARBA" id="ARBA00022723"/>
    </source>
</evidence>
<dbReference type="SFLD" id="SFLDG01278">
    <property type="entry name" value="biotin_synthase_like"/>
    <property type="match status" value="1"/>
</dbReference>
<organism evidence="16 17">
    <name type="scientific">Adhaeribacter pallidiroseus</name>
    <dbReference type="NCBI Taxonomy" id="2072847"/>
    <lineage>
        <taxon>Bacteria</taxon>
        <taxon>Pseudomonadati</taxon>
        <taxon>Bacteroidota</taxon>
        <taxon>Cytophagia</taxon>
        <taxon>Cytophagales</taxon>
        <taxon>Hymenobacteraceae</taxon>
        <taxon>Adhaeribacter</taxon>
    </lineage>
</organism>
<comment type="cofactor">
    <cofactor evidence="13">
        <name>[2Fe-2S] cluster</name>
        <dbReference type="ChEBI" id="CHEBI:190135"/>
    </cofactor>
    <text evidence="13">Binds 1 [2Fe-2S] cluster. The cluster is coordinated with 3 cysteines and 1 arginine.</text>
</comment>
<dbReference type="Pfam" id="PF04055">
    <property type="entry name" value="Radical_SAM"/>
    <property type="match status" value="1"/>
</dbReference>
<comment type="function">
    <text evidence="13">Catalyzes the conversion of dethiobiotin (DTB) to biotin by the insertion of a sulfur atom into dethiobiotin via a radical-based mechanism.</text>
</comment>
<keyword evidence="7 13" id="KW-0001">2Fe-2S</keyword>
<dbReference type="EMBL" id="QASA01000001">
    <property type="protein sequence ID" value="RDC62449.1"/>
    <property type="molecule type" value="Genomic_DNA"/>
</dbReference>
<dbReference type="PROSITE" id="PS51918">
    <property type="entry name" value="RADICAL_SAM"/>
    <property type="match status" value="1"/>
</dbReference>
<dbReference type="RefSeq" id="WP_115371892.1">
    <property type="nucleotide sequence ID" value="NZ_QASA01000001.1"/>
</dbReference>
<dbReference type="UniPathway" id="UPA00078">
    <property type="reaction ID" value="UER00162"/>
</dbReference>
<evidence type="ECO:0000256" key="9">
    <source>
        <dbReference type="ARBA" id="ARBA00022756"/>
    </source>
</evidence>
<evidence type="ECO:0000256" key="12">
    <source>
        <dbReference type="ARBA" id="ARBA00051157"/>
    </source>
</evidence>
<evidence type="ECO:0000313" key="17">
    <source>
        <dbReference type="Proteomes" id="UP000253919"/>
    </source>
</evidence>
<keyword evidence="8 13" id="KW-0479">Metal-binding</keyword>
<dbReference type="EC" id="2.8.1.6" evidence="3 13"/>
<evidence type="ECO:0000256" key="10">
    <source>
        <dbReference type="ARBA" id="ARBA00023004"/>
    </source>
</evidence>
<feature type="binding site" evidence="13 14">
    <location>
        <position position="62"/>
    </location>
    <ligand>
        <name>[4Fe-4S] cluster</name>
        <dbReference type="ChEBI" id="CHEBI:49883"/>
        <note>4Fe-4S-S-AdoMet</note>
    </ligand>
</feature>
<dbReference type="GO" id="GO:0005506">
    <property type="term" value="F:iron ion binding"/>
    <property type="evidence" value="ECO:0007669"/>
    <property type="project" value="UniProtKB-UniRule"/>
</dbReference>
<dbReference type="Pfam" id="PF06968">
    <property type="entry name" value="BATS"/>
    <property type="match status" value="1"/>
</dbReference>
<evidence type="ECO:0000256" key="5">
    <source>
        <dbReference type="ARBA" id="ARBA00022679"/>
    </source>
</evidence>
<name>A0A369QHU9_9BACT</name>
<comment type="pathway">
    <text evidence="1 13">Cofactor biosynthesis; biotin biosynthesis; biotin from 7,8-diaminononanoate: step 2/2.</text>
</comment>
<dbReference type="SFLD" id="SFLDG01060">
    <property type="entry name" value="BATS_domain_containing"/>
    <property type="match status" value="1"/>
</dbReference>
<keyword evidence="10 13" id="KW-0408">Iron</keyword>
<sequence>MSNLNNSIRTDWEMDEIREIYHKPILELMVEAANVHRQHQTGSEVQVCTLLSVKTGGCPEDCAYCPQAARYQTGVKAHGLLKDEEVLEAATRAKNAGSTRFCMGAAWREVRDNRDFDRVLGMVTQVNDMGLEVCCTLGMVNEYQAERLKQAGLYAYNHNLDTSGDHYSNIITTRKYEDRLNTIDHVRKAGISVCSGGIIGLGETTKDRIEMLHVLATMPEHPESVPVNALVPVAGTPLEHQPRVSVWDMIRMIATARITMPKTMVRLSAGRSTMSVAEQALCFLAGANSIFSGDKLLTTPNPDFNEDQAMFALLGLEPRKAFKNALEPAN</sequence>
<evidence type="ECO:0000256" key="14">
    <source>
        <dbReference type="PIRSR" id="PIRSR001619-1"/>
    </source>
</evidence>
<keyword evidence="17" id="KW-1185">Reference proteome</keyword>
<dbReference type="CDD" id="cd01335">
    <property type="entry name" value="Radical_SAM"/>
    <property type="match status" value="1"/>
</dbReference>
<dbReference type="SMART" id="SM00876">
    <property type="entry name" value="BATS"/>
    <property type="match status" value="1"/>
</dbReference>
<dbReference type="Proteomes" id="UP000253919">
    <property type="component" value="Unassembled WGS sequence"/>
</dbReference>
<evidence type="ECO:0000256" key="11">
    <source>
        <dbReference type="ARBA" id="ARBA00023014"/>
    </source>
</evidence>
<dbReference type="InterPro" id="IPR058240">
    <property type="entry name" value="rSAM_sf"/>
</dbReference>
<keyword evidence="6 13" id="KW-0949">S-adenosyl-L-methionine</keyword>
<dbReference type="InterPro" id="IPR006638">
    <property type="entry name" value="Elp3/MiaA/NifB-like_rSAM"/>
</dbReference>
<dbReference type="PANTHER" id="PTHR22976">
    <property type="entry name" value="BIOTIN SYNTHASE"/>
    <property type="match status" value="1"/>
</dbReference>
<dbReference type="InterPro" id="IPR007197">
    <property type="entry name" value="rSAM"/>
</dbReference>
<dbReference type="SUPFAM" id="SSF102114">
    <property type="entry name" value="Radical SAM enzymes"/>
    <property type="match status" value="1"/>
</dbReference>
<protein>
    <recommendedName>
        <fullName evidence="3 13">Biotin synthase</fullName>
        <ecNumber evidence="3 13">2.8.1.6</ecNumber>
    </recommendedName>
</protein>
<feature type="binding site" evidence="13 14">
    <location>
        <position position="58"/>
    </location>
    <ligand>
        <name>[4Fe-4S] cluster</name>
        <dbReference type="ChEBI" id="CHEBI:49883"/>
        <note>4Fe-4S-S-AdoMet</note>
    </ligand>
</feature>
<dbReference type="PANTHER" id="PTHR22976:SF2">
    <property type="entry name" value="BIOTIN SYNTHASE, MITOCHONDRIAL"/>
    <property type="match status" value="1"/>
</dbReference>
<dbReference type="InterPro" id="IPR024177">
    <property type="entry name" value="Biotin_synthase"/>
</dbReference>
<keyword evidence="9 13" id="KW-0093">Biotin biosynthesis</keyword>
<comment type="cofactor">
    <cofactor evidence="13 14">
        <name>[4Fe-4S] cluster</name>
        <dbReference type="ChEBI" id="CHEBI:49883"/>
    </cofactor>
    <text evidence="13 14">Binds 1 [4Fe-4S] cluster. The cluster is coordinated with 3 cysteines and an exchangeable S-adenosyl-L-methionine.</text>
</comment>
<accession>A0A369QHU9</accession>
<evidence type="ECO:0000256" key="3">
    <source>
        <dbReference type="ARBA" id="ARBA00012236"/>
    </source>
</evidence>
<evidence type="ECO:0000256" key="1">
    <source>
        <dbReference type="ARBA" id="ARBA00004942"/>
    </source>
</evidence>
<feature type="binding site" evidence="13 14">
    <location>
        <position position="102"/>
    </location>
    <ligand>
        <name>[2Fe-2S] cluster</name>
        <dbReference type="ChEBI" id="CHEBI:190135"/>
    </ligand>
</feature>
<keyword evidence="11 13" id="KW-0411">Iron-sulfur</keyword>
<comment type="catalytic activity">
    <reaction evidence="12 13">
        <text>(4R,5S)-dethiobiotin + (sulfur carrier)-SH + 2 reduced [2Fe-2S]-[ferredoxin] + 2 S-adenosyl-L-methionine = (sulfur carrier)-H + biotin + 2 5'-deoxyadenosine + 2 L-methionine + 2 oxidized [2Fe-2S]-[ferredoxin]</text>
        <dbReference type="Rhea" id="RHEA:22060"/>
        <dbReference type="Rhea" id="RHEA-COMP:10000"/>
        <dbReference type="Rhea" id="RHEA-COMP:10001"/>
        <dbReference type="Rhea" id="RHEA-COMP:14737"/>
        <dbReference type="Rhea" id="RHEA-COMP:14739"/>
        <dbReference type="ChEBI" id="CHEBI:17319"/>
        <dbReference type="ChEBI" id="CHEBI:29917"/>
        <dbReference type="ChEBI" id="CHEBI:33737"/>
        <dbReference type="ChEBI" id="CHEBI:33738"/>
        <dbReference type="ChEBI" id="CHEBI:57586"/>
        <dbReference type="ChEBI" id="CHEBI:57844"/>
        <dbReference type="ChEBI" id="CHEBI:59789"/>
        <dbReference type="ChEBI" id="CHEBI:64428"/>
        <dbReference type="ChEBI" id="CHEBI:149473"/>
        <dbReference type="EC" id="2.8.1.6"/>
    </reaction>
</comment>
<feature type="binding site" evidence="13 14">
    <location>
        <position position="194"/>
    </location>
    <ligand>
        <name>[2Fe-2S] cluster</name>
        <dbReference type="ChEBI" id="CHEBI:190135"/>
    </ligand>
</feature>
<dbReference type="AlphaFoldDB" id="A0A369QHU9"/>
<dbReference type="InterPro" id="IPR010722">
    <property type="entry name" value="BATS_dom"/>
</dbReference>
<feature type="binding site" evidence="13 14">
    <location>
        <position position="134"/>
    </location>
    <ligand>
        <name>[2Fe-2S] cluster</name>
        <dbReference type="ChEBI" id="CHEBI:190135"/>
    </ligand>
</feature>
<feature type="binding site" evidence="13 14">
    <location>
        <position position="266"/>
    </location>
    <ligand>
        <name>[2Fe-2S] cluster</name>
        <dbReference type="ChEBI" id="CHEBI:190135"/>
    </ligand>
</feature>
<evidence type="ECO:0000256" key="13">
    <source>
        <dbReference type="HAMAP-Rule" id="MF_01694"/>
    </source>
</evidence>
<feature type="domain" description="Radical SAM core" evidence="15">
    <location>
        <begin position="43"/>
        <end position="271"/>
    </location>
</feature>
<dbReference type="GO" id="GO:0051539">
    <property type="term" value="F:4 iron, 4 sulfur cluster binding"/>
    <property type="evidence" value="ECO:0007669"/>
    <property type="project" value="UniProtKB-KW"/>
</dbReference>